<dbReference type="GO" id="GO:0030246">
    <property type="term" value="F:carbohydrate binding"/>
    <property type="evidence" value="ECO:0007669"/>
    <property type="project" value="InterPro"/>
</dbReference>
<evidence type="ECO:0000313" key="3">
    <source>
        <dbReference type="EMBL" id="QGW29229.1"/>
    </source>
</evidence>
<feature type="domain" description="DUF4382" evidence="2">
    <location>
        <begin position="34"/>
        <end position="198"/>
    </location>
</feature>
<gene>
    <name evidence="3" type="ORF">GLV81_14925</name>
</gene>
<reference evidence="3 4" key="1">
    <citation type="submission" date="2019-11" db="EMBL/GenBank/DDBJ databases">
        <authorList>
            <person name="Im W.T."/>
        </authorList>
    </citation>
    <scope>NUCLEOTIDE SEQUENCE [LARGE SCALE GENOMIC DNA]</scope>
    <source>
        <strain evidence="3 4">SB-02</strain>
    </source>
</reference>
<dbReference type="RefSeq" id="WP_157479582.1">
    <property type="nucleotide sequence ID" value="NZ_CP046566.1"/>
</dbReference>
<dbReference type="KEGG" id="fls:GLV81_14925"/>
<keyword evidence="4" id="KW-1185">Reference proteome</keyword>
<dbReference type="EMBL" id="CP046566">
    <property type="protein sequence ID" value="QGW29229.1"/>
    <property type="molecule type" value="Genomic_DNA"/>
</dbReference>
<dbReference type="PROSITE" id="PS51257">
    <property type="entry name" value="PROKAR_LIPOPROTEIN"/>
    <property type="match status" value="1"/>
</dbReference>
<dbReference type="Gene3D" id="2.60.40.1120">
    <property type="entry name" value="Carboxypeptidase-like, regulatory domain"/>
    <property type="match status" value="1"/>
</dbReference>
<dbReference type="AlphaFoldDB" id="A0A6I6GVT4"/>
<keyword evidence="1" id="KW-0732">Signal</keyword>
<accession>A0A6I6GVT4</accession>
<dbReference type="Pfam" id="PF14321">
    <property type="entry name" value="DUF4382"/>
    <property type="match status" value="1"/>
</dbReference>
<dbReference type="InterPro" id="IPR025491">
    <property type="entry name" value="DUF4382"/>
</dbReference>
<organism evidence="3 4">
    <name type="scientific">Phnomibacter ginsenosidimutans</name>
    <dbReference type="NCBI Taxonomy" id="2676868"/>
    <lineage>
        <taxon>Bacteria</taxon>
        <taxon>Pseudomonadati</taxon>
        <taxon>Bacteroidota</taxon>
        <taxon>Chitinophagia</taxon>
        <taxon>Chitinophagales</taxon>
        <taxon>Chitinophagaceae</taxon>
        <taxon>Phnomibacter</taxon>
    </lineage>
</organism>
<name>A0A6I6GVT4_9BACT</name>
<dbReference type="InterPro" id="IPR013784">
    <property type="entry name" value="Carb-bd-like_fold"/>
</dbReference>
<dbReference type="SUPFAM" id="SSF49452">
    <property type="entry name" value="Starch-binding domain-like"/>
    <property type="match status" value="1"/>
</dbReference>
<sequence length="289" mass="31382">MKRIHFSFGLSLLLLAFTLVFSACSKSGADESSSSVALYLTDGPGEFDAVNIDIQKVEVKVDTNRAHKNDDNFGRGDNDNDDHLGRSDAFGFWVDLNVTPGVIDVLTLRNGIEQKLGEAGISGGTVRKVRITLGSNNTVVKNGVTYNLTLFNPVNNYVYIPIFDKHRERGIGNGIKVWMDFDVASSIVEVNGQFFLKPVIRPFCNANFGTVAGTVKPAEAKAVVRISDGAGFNAVALPNREGNYKLRGLPDGTYTVTFEGIAPYIAQTKTNVVVKKGETTKLETVTLLK</sequence>
<evidence type="ECO:0000313" key="4">
    <source>
        <dbReference type="Proteomes" id="UP000426027"/>
    </source>
</evidence>
<evidence type="ECO:0000259" key="2">
    <source>
        <dbReference type="Pfam" id="PF14321"/>
    </source>
</evidence>
<protein>
    <submittedName>
        <fullName evidence="3">DUF4382 domain-containing protein</fullName>
    </submittedName>
</protein>
<feature type="signal peptide" evidence="1">
    <location>
        <begin position="1"/>
        <end position="22"/>
    </location>
</feature>
<evidence type="ECO:0000256" key="1">
    <source>
        <dbReference type="SAM" id="SignalP"/>
    </source>
</evidence>
<dbReference type="Proteomes" id="UP000426027">
    <property type="component" value="Chromosome"/>
</dbReference>
<proteinExistence type="predicted"/>
<feature type="chain" id="PRO_5026163864" evidence="1">
    <location>
        <begin position="23"/>
        <end position="289"/>
    </location>
</feature>